<proteinExistence type="predicted"/>
<feature type="transmembrane region" description="Helical" evidence="1">
    <location>
        <begin position="156"/>
        <end position="176"/>
    </location>
</feature>
<dbReference type="PANTHER" id="PTHR34219:SF1">
    <property type="entry name" value="PEPSY DOMAIN-CONTAINING PROTEIN"/>
    <property type="match status" value="1"/>
</dbReference>
<organism evidence="2 3">
    <name type="scientific">Vibrio owensii CAIM 1854 = LMG 25443</name>
    <dbReference type="NCBI Taxonomy" id="1229493"/>
    <lineage>
        <taxon>Bacteria</taxon>
        <taxon>Pseudomonadati</taxon>
        <taxon>Pseudomonadota</taxon>
        <taxon>Gammaproteobacteria</taxon>
        <taxon>Vibrionales</taxon>
        <taxon>Vibrionaceae</taxon>
        <taxon>Vibrio</taxon>
    </lineage>
</organism>
<dbReference type="EMBL" id="JPRD01000031">
    <property type="protein sequence ID" value="KIF51623.1"/>
    <property type="molecule type" value="Genomic_DNA"/>
</dbReference>
<comment type="caution">
    <text evidence="2">The sequence shown here is derived from an EMBL/GenBank/DDBJ whole genome shotgun (WGS) entry which is preliminary data.</text>
</comment>
<name>A0A0C1VP21_9VIBR</name>
<protein>
    <submittedName>
        <fullName evidence="2">Membrane protein</fullName>
    </submittedName>
</protein>
<dbReference type="InterPro" id="IPR005625">
    <property type="entry name" value="PepSY-ass_TM"/>
</dbReference>
<feature type="transmembrane region" description="Helical" evidence="1">
    <location>
        <begin position="206"/>
        <end position="227"/>
    </location>
</feature>
<dbReference type="AlphaFoldDB" id="A0A0C1VP21"/>
<keyword evidence="1" id="KW-0472">Membrane</keyword>
<feature type="transmembrane region" description="Helical" evidence="1">
    <location>
        <begin position="393"/>
        <end position="415"/>
    </location>
</feature>
<reference evidence="2 3" key="1">
    <citation type="submission" date="2014-07" db="EMBL/GenBank/DDBJ databases">
        <title>Unique and conserved regions in Vibrio harveyi and related species in comparison with the shrimp pathogen Vibrio harveyi CAIM 1792.</title>
        <authorList>
            <person name="Espinoza-Valles I."/>
            <person name="Vora G."/>
            <person name="Leekitcharoenphon P."/>
            <person name="Ussery D."/>
            <person name="Hoj L."/>
            <person name="Gomez-Gil B."/>
        </authorList>
    </citation>
    <scope>NUCLEOTIDE SEQUENCE [LARGE SCALE GENOMIC DNA]</scope>
    <source>
        <strain evidence="3">CAIM 1854 / LMG 25443</strain>
    </source>
</reference>
<evidence type="ECO:0000256" key="1">
    <source>
        <dbReference type="SAM" id="Phobius"/>
    </source>
</evidence>
<dbReference type="PANTHER" id="PTHR34219">
    <property type="entry name" value="IRON-REGULATED INNER MEMBRANE PROTEIN-RELATED"/>
    <property type="match status" value="1"/>
</dbReference>
<keyword evidence="1" id="KW-1133">Transmembrane helix</keyword>
<feature type="transmembrane region" description="Helical" evidence="1">
    <location>
        <begin position="26"/>
        <end position="50"/>
    </location>
</feature>
<evidence type="ECO:0000313" key="3">
    <source>
        <dbReference type="Proteomes" id="UP000031586"/>
    </source>
</evidence>
<dbReference type="Proteomes" id="UP000031586">
    <property type="component" value="Unassembled WGS sequence"/>
</dbReference>
<dbReference type="RefSeq" id="WP_020195775.1">
    <property type="nucleotide sequence ID" value="NZ_BAOH01000028.1"/>
</dbReference>
<sequence>MLRNSAKPQLKEASRAKSIYFMTWRWHFYAGLFVIPFMLMLSLTGLVMLFDDEIELARYEATLQVSPQERMVPVSAQLETVKQAYPDFNVTQFVPAKTADIANRFSIQNQEGSSLIVAVNPYTGDVQGTINRGDSIYELMNSIHGTLLIGDLGDRLIEIAASLGILLLMSGLYLWLPRDNASRAGFLKIRLNNGPRILMRDLHANLGGVLSIVLLFFLISGLSWAGIWGAKMVQAWNTFPTYYTWGEKPESTLTHKDLNHGASEEMPWNLELAAVPESKDKPAHDHANMKEEMAYAGSHDALSIDDIILKAEMMGFTGYKLFLPRSETGVYTVAANSMGGDISDPRQDRTSHFDQYSGRLLVDVTWQDYSLFAKFMAAGVSLHQGDVSVLNKVLNVVFCLAFILISITGVVMWWIRRPSRSAALGAPPKFQQDGIWKLGLVTLVVLCLAFPMGGLAIVTVLALDWLLFNRVEKLKTALN</sequence>
<dbReference type="Pfam" id="PF03929">
    <property type="entry name" value="PepSY_TM"/>
    <property type="match status" value="1"/>
</dbReference>
<dbReference type="PATRIC" id="fig|1229493.5.peg.2965"/>
<keyword evidence="1" id="KW-0812">Transmembrane</keyword>
<feature type="transmembrane region" description="Helical" evidence="1">
    <location>
        <begin position="435"/>
        <end position="468"/>
    </location>
</feature>
<gene>
    <name evidence="2" type="ORF">H735_18270</name>
</gene>
<evidence type="ECO:0000313" key="2">
    <source>
        <dbReference type="EMBL" id="KIF51623.1"/>
    </source>
</evidence>
<accession>A0A0C1VP21</accession>